<dbReference type="InterPro" id="IPR018392">
    <property type="entry name" value="LysM"/>
</dbReference>
<evidence type="ECO:0008006" key="4">
    <source>
        <dbReference type="Google" id="ProtNLM"/>
    </source>
</evidence>
<evidence type="ECO:0000313" key="2">
    <source>
        <dbReference type="EMBL" id="MQX37986.1"/>
    </source>
</evidence>
<dbReference type="Proteomes" id="UP000434582">
    <property type="component" value="Unassembled WGS sequence"/>
</dbReference>
<evidence type="ECO:0000256" key="1">
    <source>
        <dbReference type="SAM" id="Coils"/>
    </source>
</evidence>
<dbReference type="OrthoDB" id="7366626at2"/>
<evidence type="ECO:0000313" key="3">
    <source>
        <dbReference type="Proteomes" id="UP000434582"/>
    </source>
</evidence>
<dbReference type="RefSeq" id="WP_153346008.1">
    <property type="nucleotide sequence ID" value="NZ_WIVE01000064.1"/>
</dbReference>
<dbReference type="CDD" id="cd00118">
    <property type="entry name" value="LysM"/>
    <property type="match status" value="1"/>
</dbReference>
<dbReference type="AlphaFoldDB" id="A0A7X2D4L4"/>
<keyword evidence="3" id="KW-1185">Reference proteome</keyword>
<gene>
    <name evidence="2" type="ORF">GHC57_15810</name>
</gene>
<protein>
    <recommendedName>
        <fullName evidence="4">LysM domain-containing protein</fullName>
    </recommendedName>
</protein>
<comment type="caution">
    <text evidence="2">The sequence shown here is derived from an EMBL/GenBank/DDBJ whole genome shotgun (WGS) entry which is preliminary data.</text>
</comment>
<reference evidence="2 3" key="1">
    <citation type="submission" date="2019-10" db="EMBL/GenBank/DDBJ databases">
        <title>Draft whole-genome sequence of the purple nonsulfur photosynthetic bacterium Roseospira navarrensis DSM 15114.</title>
        <authorList>
            <person name="Kyndt J.A."/>
            <person name="Meyer T.E."/>
        </authorList>
    </citation>
    <scope>NUCLEOTIDE SEQUENCE [LARGE SCALE GENOMIC DNA]</scope>
    <source>
        <strain evidence="2 3">DSM 15114</strain>
    </source>
</reference>
<organism evidence="2 3">
    <name type="scientific">Roseospira navarrensis</name>
    <dbReference type="NCBI Taxonomy" id="140058"/>
    <lineage>
        <taxon>Bacteria</taxon>
        <taxon>Pseudomonadati</taxon>
        <taxon>Pseudomonadota</taxon>
        <taxon>Alphaproteobacteria</taxon>
        <taxon>Rhodospirillales</taxon>
        <taxon>Rhodospirillaceae</taxon>
        <taxon>Roseospira</taxon>
    </lineage>
</organism>
<feature type="coiled-coil region" evidence="1">
    <location>
        <begin position="17"/>
        <end position="86"/>
    </location>
</feature>
<proteinExistence type="predicted"/>
<dbReference type="Gene3D" id="1.10.287.1490">
    <property type="match status" value="1"/>
</dbReference>
<sequence length="145" mass="15767">MAVLGLIGLGAYTVIALQDRDAALADLRAERQSLREQVGTLVGERDTLVTELEAALRIGERLSKRVDALEANLAEARETRLEVREVRGTADFPIQRAMARAGDTVAGFAAREGATEDVVRALNPWLDGSTDLDAWQTLWVPKPGE</sequence>
<keyword evidence="1" id="KW-0175">Coiled coil</keyword>
<name>A0A7X2D4L4_9PROT</name>
<dbReference type="EMBL" id="WIVE01000064">
    <property type="protein sequence ID" value="MQX37986.1"/>
    <property type="molecule type" value="Genomic_DNA"/>
</dbReference>
<accession>A0A7X2D4L4</accession>